<name>A0ABU8XIX3_9BURK</name>
<evidence type="ECO:0000256" key="9">
    <source>
        <dbReference type="SAM" id="Phobius"/>
    </source>
</evidence>
<keyword evidence="3" id="KW-0050">Antiport</keyword>
<comment type="subcellular location">
    <subcellularLocation>
        <location evidence="1">Cell membrane</location>
        <topology evidence="1">Multi-pass membrane protein</topology>
    </subcellularLocation>
</comment>
<evidence type="ECO:0000256" key="3">
    <source>
        <dbReference type="ARBA" id="ARBA00022449"/>
    </source>
</evidence>
<feature type="domain" description="Cation/H+ exchanger transmembrane" evidence="10">
    <location>
        <begin position="16"/>
        <end position="276"/>
    </location>
</feature>
<dbReference type="InterPro" id="IPR038770">
    <property type="entry name" value="Na+/solute_symporter_sf"/>
</dbReference>
<evidence type="ECO:0000256" key="6">
    <source>
        <dbReference type="ARBA" id="ARBA00022989"/>
    </source>
</evidence>
<keyword evidence="5 9" id="KW-0812">Transmembrane</keyword>
<evidence type="ECO:0000256" key="4">
    <source>
        <dbReference type="ARBA" id="ARBA00022475"/>
    </source>
</evidence>
<feature type="transmembrane region" description="Helical" evidence="9">
    <location>
        <begin position="231"/>
        <end position="260"/>
    </location>
</feature>
<feature type="transmembrane region" description="Helical" evidence="9">
    <location>
        <begin position="164"/>
        <end position="181"/>
    </location>
</feature>
<keyword evidence="7" id="KW-0406">Ion transport</keyword>
<feature type="transmembrane region" description="Helical" evidence="9">
    <location>
        <begin position="94"/>
        <end position="118"/>
    </location>
</feature>
<dbReference type="InterPro" id="IPR006153">
    <property type="entry name" value="Cation/H_exchanger_TM"/>
</dbReference>
<sequence length="448" mass="47978">MNFATWNLLIGALLMLMALSGSFLKKLPISAAALYMGIGFAIGPACLGWLQLSLEHDTKVVETICEVALLISLFAVGLRLQIRTQFSSWRLPALLATVTMLCTVAPMAGLAVALHWSWPNALLLAAILAPTDPVLASDVQVRHEEDTDDLRFGLTAEGGLNDGTAFPLVVLALGLMGAGDLGPAGMRWLTTDILWAVIGGLALGWTCGAAFTRLTLFLQTTRQQALGMESFLALGLIALTYGIALRANVLGFLAVFVAGLSMRHVERAAKADAEEKLARSPSSVDRSLPGKESKVAAVTQAKTADAMTREVLGFAKELEKFVELAAMLAIGCLLRPTMLTWRNVVVAAILIAVARPLAIYVTTFRGRWNYSQRRLAAWFGIRGVGSVYYLAYATNRNPSLATSSDIMGPVLVAVAASVLLHGASAAPLMRIYQAAAKRRRTPSRATRK</sequence>
<keyword evidence="8 9" id="KW-0472">Membrane</keyword>
<dbReference type="Proteomes" id="UP001367030">
    <property type="component" value="Unassembled WGS sequence"/>
</dbReference>
<evidence type="ECO:0000256" key="5">
    <source>
        <dbReference type="ARBA" id="ARBA00022692"/>
    </source>
</evidence>
<keyword evidence="4" id="KW-1003">Cell membrane</keyword>
<feature type="transmembrane region" description="Helical" evidence="9">
    <location>
        <begin position="193"/>
        <end position="211"/>
    </location>
</feature>
<evidence type="ECO:0000313" key="11">
    <source>
        <dbReference type="EMBL" id="MEJ8859768.1"/>
    </source>
</evidence>
<reference evidence="11 12" key="1">
    <citation type="submission" date="2024-03" db="EMBL/GenBank/DDBJ databases">
        <title>Novel species of the genus Variovorax.</title>
        <authorList>
            <person name="Liu Q."/>
            <person name="Xin Y.-H."/>
        </authorList>
    </citation>
    <scope>NUCLEOTIDE SEQUENCE [LARGE SCALE GENOMIC DNA]</scope>
    <source>
        <strain evidence="11 12">KACC 18901</strain>
    </source>
</reference>
<comment type="caution">
    <text evidence="11">The sequence shown here is derived from an EMBL/GenBank/DDBJ whole genome shotgun (WGS) entry which is preliminary data.</text>
</comment>
<proteinExistence type="predicted"/>
<dbReference type="RefSeq" id="WP_340339804.1">
    <property type="nucleotide sequence ID" value="NZ_JBBKZS010000037.1"/>
</dbReference>
<feature type="transmembrane region" description="Helical" evidence="9">
    <location>
        <begin position="60"/>
        <end position="82"/>
    </location>
</feature>
<gene>
    <name evidence="11" type="ORF">WKW79_34800</name>
</gene>
<organism evidence="11 12">
    <name type="scientific">Variovorax robiniae</name>
    <dbReference type="NCBI Taxonomy" id="1836199"/>
    <lineage>
        <taxon>Bacteria</taxon>
        <taxon>Pseudomonadati</taxon>
        <taxon>Pseudomonadota</taxon>
        <taxon>Betaproteobacteria</taxon>
        <taxon>Burkholderiales</taxon>
        <taxon>Comamonadaceae</taxon>
        <taxon>Variovorax</taxon>
    </lineage>
</organism>
<keyword evidence="2" id="KW-0813">Transport</keyword>
<feature type="transmembrane region" description="Helical" evidence="9">
    <location>
        <begin position="406"/>
        <end position="429"/>
    </location>
</feature>
<evidence type="ECO:0000256" key="2">
    <source>
        <dbReference type="ARBA" id="ARBA00022448"/>
    </source>
</evidence>
<evidence type="ECO:0000256" key="7">
    <source>
        <dbReference type="ARBA" id="ARBA00023065"/>
    </source>
</evidence>
<protein>
    <submittedName>
        <fullName evidence="11">Cation:proton antiporter</fullName>
    </submittedName>
</protein>
<accession>A0ABU8XIX3</accession>
<dbReference type="PANTHER" id="PTHR32507:SF8">
    <property type="entry name" value="CNH1P"/>
    <property type="match status" value="1"/>
</dbReference>
<dbReference type="PANTHER" id="PTHR32507">
    <property type="entry name" value="NA(+)/H(+) ANTIPORTER 1"/>
    <property type="match status" value="1"/>
</dbReference>
<dbReference type="Pfam" id="PF00999">
    <property type="entry name" value="Na_H_Exchanger"/>
    <property type="match status" value="1"/>
</dbReference>
<dbReference type="EMBL" id="JBBKZS010000037">
    <property type="protein sequence ID" value="MEJ8859768.1"/>
    <property type="molecule type" value="Genomic_DNA"/>
</dbReference>
<evidence type="ECO:0000256" key="8">
    <source>
        <dbReference type="ARBA" id="ARBA00023136"/>
    </source>
</evidence>
<keyword evidence="12" id="KW-1185">Reference proteome</keyword>
<keyword evidence="6 9" id="KW-1133">Transmembrane helix</keyword>
<dbReference type="Gene3D" id="1.20.1530.20">
    <property type="match status" value="1"/>
</dbReference>
<evidence type="ECO:0000256" key="1">
    <source>
        <dbReference type="ARBA" id="ARBA00004651"/>
    </source>
</evidence>
<evidence type="ECO:0000259" key="10">
    <source>
        <dbReference type="Pfam" id="PF00999"/>
    </source>
</evidence>
<feature type="transmembrane region" description="Helical" evidence="9">
    <location>
        <begin position="6"/>
        <end position="24"/>
    </location>
</feature>
<feature type="transmembrane region" description="Helical" evidence="9">
    <location>
        <begin position="31"/>
        <end position="54"/>
    </location>
</feature>
<evidence type="ECO:0000313" key="12">
    <source>
        <dbReference type="Proteomes" id="UP001367030"/>
    </source>
</evidence>
<feature type="transmembrane region" description="Helical" evidence="9">
    <location>
        <begin position="344"/>
        <end position="363"/>
    </location>
</feature>